<feature type="compositionally biased region" description="Low complexity" evidence="12">
    <location>
        <begin position="105"/>
        <end position="121"/>
    </location>
</feature>
<evidence type="ECO:0000313" key="14">
    <source>
        <dbReference type="Proteomes" id="UP000265000"/>
    </source>
</evidence>
<feature type="region of interest" description="Disordered" evidence="12">
    <location>
        <begin position="742"/>
        <end position="782"/>
    </location>
</feature>
<dbReference type="PANTHER" id="PTHR10077:SF0">
    <property type="entry name" value="CALPASTATIN"/>
    <property type="match status" value="1"/>
</dbReference>
<keyword evidence="7" id="KW-0789">Thiol protease inhibitor</keyword>
<feature type="region of interest" description="Disordered" evidence="12">
    <location>
        <begin position="475"/>
        <end position="494"/>
    </location>
</feature>
<feature type="compositionally biased region" description="Basic and acidic residues" evidence="12">
    <location>
        <begin position="837"/>
        <end position="847"/>
    </location>
</feature>
<sequence>MGQILSWIRGPRDEPALRDVSVEEQSQSSQSTPKPAPQVSAGNTAQFEKAPSGSTMTSKPGVVTTAAAGGAAGSGVSAGAAAKAATAGKDSPKAKAEASPVSQVKATVHAPAAGTAATTAETKPKDTAKSTTATATVKAQAPKADAGVTSKPAAATAAVAGKVSAPAQKEDTKAAQTKVQVEVPPSTAKATAAKQAPAADPLDTLALTLPSADSVAPSQPAYTGPEVVEHVVTFETVQKCGDRDDTLPPQYRRADTTPAPADVKPKDVSKPLSTDEALTSLSSGFTTSTVPAAPKKQEKAETSAAAPPADKKARMEKASDDFSLNAALPSLPSQKGVPPIAVCPAAPAGKKTKTDAAAAAFSLEAGLDSRVGPQLKSDKGDSVPADALSALDNLLGPAEPKPESPKLRPEELVMETNIKPEVGVRVGEREDSLPPNYRFKKEELKNLPAPKPEPTIGTGDALDFLSEGFTSSSSAATVQSSVLKPSAPPDPTKVEDLAALDVLDFVAPSKASGVQAPAPPPTKKSPEKTVCPVEQKPQVIKMKPETLKGDSLSLDALSALSDTLPQDKPKPESPKLRPEDIVSVGKVEKKEGVRVGDRDDTLPPDYRFNKEELKKLPAPKPEPTMGTSEALDILSDFMTSSPAPVSQAPVGVPSAPPAQPGDAALGALAGDFVASSAAPSVKSAPCVPTPCAIYTDMPLPAEADNALDLLSDSLKDITPAPQPAPLPAKDVVKEKKLVEEKLIKMGERDDSLPPEYRPTEEELKKRPMDKAAAKPEKAMDDQAALDLLSGDFSAAPPVPVVTSTAKLEPPVLDSEPLKPMAGPVLDSLADTLIQADPKPKSKTDKPKGKSKSKSKAKKQETQAAAGTSAADMLSAQLSSDVVATSTTKGSKS</sequence>
<feature type="compositionally biased region" description="Low complexity" evidence="12">
    <location>
        <begin position="550"/>
        <end position="562"/>
    </location>
</feature>
<reference evidence="13" key="1">
    <citation type="submission" date="2025-08" db="UniProtKB">
        <authorList>
            <consortium name="Ensembl"/>
        </authorList>
    </citation>
    <scope>IDENTIFICATION</scope>
</reference>
<feature type="region of interest" description="Disordered" evidence="12">
    <location>
        <begin position="1"/>
        <end position="199"/>
    </location>
</feature>
<evidence type="ECO:0000256" key="2">
    <source>
        <dbReference type="ARBA" id="ARBA00009487"/>
    </source>
</evidence>
<keyword evidence="8" id="KW-0677">Repeat</keyword>
<dbReference type="InterPro" id="IPR026998">
    <property type="entry name" value="Calpastatin"/>
</dbReference>
<evidence type="ECO:0000256" key="8">
    <source>
        <dbReference type="ARBA" id="ARBA00022737"/>
    </source>
</evidence>
<evidence type="ECO:0000256" key="9">
    <source>
        <dbReference type="ARBA" id="ARBA00022843"/>
    </source>
</evidence>
<feature type="compositionally biased region" description="Low complexity" evidence="12">
    <location>
        <begin position="278"/>
        <end position="289"/>
    </location>
</feature>
<evidence type="ECO:0000256" key="3">
    <source>
        <dbReference type="ARBA" id="ARBA00017619"/>
    </source>
</evidence>
<keyword evidence="5" id="KW-0597">Phosphoprotein</keyword>
<dbReference type="InterPro" id="IPR001259">
    <property type="entry name" value="Prot_inh_calpain"/>
</dbReference>
<keyword evidence="6" id="KW-0646">Protease inhibitor</keyword>
<feature type="compositionally biased region" description="Low complexity" evidence="12">
    <location>
        <begin position="61"/>
        <end position="89"/>
    </location>
</feature>
<dbReference type="Proteomes" id="UP000265000">
    <property type="component" value="Unplaced"/>
</dbReference>
<feature type="region of interest" description="Disordered" evidence="12">
    <location>
        <begin position="806"/>
        <end position="872"/>
    </location>
</feature>
<dbReference type="GO" id="GO:0005737">
    <property type="term" value="C:cytoplasm"/>
    <property type="evidence" value="ECO:0007669"/>
    <property type="project" value="TreeGrafter"/>
</dbReference>
<evidence type="ECO:0000256" key="4">
    <source>
        <dbReference type="ARBA" id="ARBA00022499"/>
    </source>
</evidence>
<proteinExistence type="inferred from homology"/>
<accession>A0A3Q2R2V7</accession>
<evidence type="ECO:0000256" key="5">
    <source>
        <dbReference type="ARBA" id="ARBA00022553"/>
    </source>
</evidence>
<dbReference type="GO" id="GO:0010859">
    <property type="term" value="F:calcium-dependent cysteine-type endopeptidase inhibitor activity"/>
    <property type="evidence" value="ECO:0007669"/>
    <property type="project" value="TreeGrafter"/>
</dbReference>
<dbReference type="Pfam" id="PF00748">
    <property type="entry name" value="Calpain_inhib"/>
    <property type="match status" value="4"/>
</dbReference>
<organism evidence="13 14">
    <name type="scientific">Fundulus heteroclitus</name>
    <name type="common">Killifish</name>
    <name type="synonym">Mummichog</name>
    <dbReference type="NCBI Taxonomy" id="8078"/>
    <lineage>
        <taxon>Eukaryota</taxon>
        <taxon>Metazoa</taxon>
        <taxon>Chordata</taxon>
        <taxon>Craniata</taxon>
        <taxon>Vertebrata</taxon>
        <taxon>Euteleostomi</taxon>
        <taxon>Actinopterygii</taxon>
        <taxon>Neopterygii</taxon>
        <taxon>Teleostei</taxon>
        <taxon>Neoteleostei</taxon>
        <taxon>Acanthomorphata</taxon>
        <taxon>Ovalentaria</taxon>
        <taxon>Atherinomorphae</taxon>
        <taxon>Cyprinodontiformes</taxon>
        <taxon>Fundulidae</taxon>
        <taxon>Fundulus</taxon>
    </lineage>
</organism>
<feature type="region of interest" description="Disordered" evidence="12">
    <location>
        <begin position="639"/>
        <end position="662"/>
    </location>
</feature>
<feature type="region of interest" description="Disordered" evidence="12">
    <location>
        <begin position="511"/>
        <end position="627"/>
    </location>
</feature>
<feature type="region of interest" description="Disordered" evidence="12">
    <location>
        <begin position="369"/>
        <end position="466"/>
    </location>
</feature>
<dbReference type="GeneTree" id="ENSGT00390000002993"/>
<keyword evidence="10" id="KW-0007">Acetylation</keyword>
<keyword evidence="14" id="KW-1185">Reference proteome</keyword>
<feature type="compositionally biased region" description="Basic and acidic residues" evidence="12">
    <location>
        <begin position="10"/>
        <end position="21"/>
    </location>
</feature>
<evidence type="ECO:0000256" key="10">
    <source>
        <dbReference type="ARBA" id="ARBA00022990"/>
    </source>
</evidence>
<evidence type="ECO:0000256" key="6">
    <source>
        <dbReference type="ARBA" id="ARBA00022690"/>
    </source>
</evidence>
<name>A0A3Q2R2V7_FUNHE</name>
<feature type="compositionally biased region" description="Basic and acidic residues" evidence="12">
    <location>
        <begin position="309"/>
        <end position="320"/>
    </location>
</feature>
<evidence type="ECO:0000256" key="11">
    <source>
        <dbReference type="ARBA" id="ARBA00033013"/>
    </source>
</evidence>
<feature type="compositionally biased region" description="Basic and acidic residues" evidence="12">
    <location>
        <begin position="565"/>
        <end position="615"/>
    </location>
</feature>
<comment type="similarity">
    <text evidence="2">Belongs to the protease inhibitor I27 (calpastatin) family.</text>
</comment>
<feature type="compositionally biased region" description="Basic and acidic residues" evidence="12">
    <location>
        <begin position="742"/>
        <end position="780"/>
    </location>
</feature>
<evidence type="ECO:0000313" key="13">
    <source>
        <dbReference type="Ensembl" id="ENSFHEP00000034900.1"/>
    </source>
</evidence>
<protein>
    <recommendedName>
        <fullName evidence="3">Calpastatin</fullName>
    </recommendedName>
    <alternativeName>
        <fullName evidence="11">Calpain inhibitor</fullName>
    </alternativeName>
</protein>
<feature type="region of interest" description="Disordered" evidence="12">
    <location>
        <begin position="236"/>
        <end position="338"/>
    </location>
</feature>
<feature type="compositionally biased region" description="Low complexity" evidence="12">
    <location>
        <begin position="184"/>
        <end position="199"/>
    </location>
</feature>
<dbReference type="AlphaFoldDB" id="A0A3Q2R2V7"/>
<keyword evidence="9" id="KW-0832">Ubl conjugation</keyword>
<feature type="compositionally biased region" description="Basic and acidic residues" evidence="12">
    <location>
        <begin position="400"/>
        <end position="411"/>
    </location>
</feature>
<evidence type="ECO:0000256" key="1">
    <source>
        <dbReference type="ARBA" id="ARBA00002637"/>
    </source>
</evidence>
<feature type="compositionally biased region" description="Polar residues" evidence="12">
    <location>
        <begin position="40"/>
        <end position="58"/>
    </location>
</feature>
<comment type="function">
    <text evidence="1">Specific inhibition of calpain (calcium-dependent cysteine protease). Plays a key role in postmortem tenderization of meat and have been proposed to be involved in muscle protein degradation in living tissue.</text>
</comment>
<dbReference type="STRING" id="8078.ENSFHEP00000034900"/>
<dbReference type="PANTHER" id="PTHR10077">
    <property type="entry name" value="CALPASTATIN"/>
    <property type="match status" value="1"/>
</dbReference>
<evidence type="ECO:0000256" key="7">
    <source>
        <dbReference type="ARBA" id="ARBA00022704"/>
    </source>
</evidence>
<feature type="compositionally biased region" description="Low complexity" evidence="12">
    <location>
        <begin position="129"/>
        <end position="167"/>
    </location>
</feature>
<dbReference type="Ensembl" id="ENSFHET00000030525.1">
    <property type="protein sequence ID" value="ENSFHEP00000034900.1"/>
    <property type="gene ID" value="ENSFHEG00000022878.1"/>
</dbReference>
<reference evidence="13" key="2">
    <citation type="submission" date="2025-09" db="UniProtKB">
        <authorList>
            <consortium name="Ensembl"/>
        </authorList>
    </citation>
    <scope>IDENTIFICATION</scope>
</reference>
<evidence type="ECO:0000256" key="12">
    <source>
        <dbReference type="SAM" id="MobiDB-lite"/>
    </source>
</evidence>
<keyword evidence="4" id="KW-1017">Isopeptide bond</keyword>